<proteinExistence type="predicted"/>
<gene>
    <name evidence="1" type="ORF">FPAR1323_LOCUS10845</name>
</gene>
<dbReference type="EMBL" id="HBGT01020639">
    <property type="protein sequence ID" value="CAD9424648.1"/>
    <property type="molecule type" value="Transcribed_RNA"/>
</dbReference>
<accession>A0A7S2G0Z0</accession>
<name>A0A7S2G0Z0_9STRA</name>
<evidence type="ECO:0000313" key="1">
    <source>
        <dbReference type="EMBL" id="CAD9424648.1"/>
    </source>
</evidence>
<reference evidence="1" key="1">
    <citation type="submission" date="2021-01" db="EMBL/GenBank/DDBJ databases">
        <authorList>
            <person name="Corre E."/>
            <person name="Pelletier E."/>
            <person name="Niang G."/>
            <person name="Scheremetjew M."/>
            <person name="Finn R."/>
            <person name="Kale V."/>
            <person name="Holt S."/>
            <person name="Cochrane G."/>
            <person name="Meng A."/>
            <person name="Brown T."/>
            <person name="Cohen L."/>
        </authorList>
    </citation>
    <scope>NUCLEOTIDE SEQUENCE</scope>
    <source>
        <strain evidence="1">RCC1693</strain>
    </source>
</reference>
<dbReference type="AlphaFoldDB" id="A0A7S2G0Z0"/>
<sequence length="105" mass="11136">MGTYAFKSVAVDGLNCIDPFETTDGCNPRTHYTGIHLNHAFANDCQPVGATLSLSNIAYSVDRPACGQCRSCCGQPTCLAGFEDMTVVYDETVPDGECMAENAGC</sequence>
<protein>
    <submittedName>
        <fullName evidence="1">Uncharacterized protein</fullName>
    </submittedName>
</protein>
<organism evidence="1">
    <name type="scientific">Florenciella parvula</name>
    <dbReference type="NCBI Taxonomy" id="236787"/>
    <lineage>
        <taxon>Eukaryota</taxon>
        <taxon>Sar</taxon>
        <taxon>Stramenopiles</taxon>
        <taxon>Ochrophyta</taxon>
        <taxon>Dictyochophyceae</taxon>
        <taxon>Florenciellales</taxon>
        <taxon>Florenciella</taxon>
    </lineage>
</organism>